<dbReference type="Proteomes" id="UP001304187">
    <property type="component" value="Segment"/>
</dbReference>
<keyword evidence="2" id="KW-1185">Reference proteome</keyword>
<evidence type="ECO:0000313" key="1">
    <source>
        <dbReference type="EMBL" id="WMM95043.1"/>
    </source>
</evidence>
<sequence length="59" mass="7038">MIIDFWIERKLRNDATLRLHKSTCKISTMYVARVGIFNVSFEILKPKRNRNHERSTESS</sequence>
<organism evidence="1 2">
    <name type="scientific">Roseobacter phage CRP-171</name>
    <dbReference type="NCBI Taxonomy" id="3072846"/>
    <lineage>
        <taxon>Viruses</taxon>
        <taxon>Duplodnaviria</taxon>
        <taxon>Heunggongvirae</taxon>
        <taxon>Uroviricota</taxon>
        <taxon>Caudoviricetes</taxon>
        <taxon>Autographivirales</taxon>
        <taxon>Autographivirales incertae sedis</taxon>
        <taxon>Oceanidvirus</taxon>
        <taxon>Oceanidvirus CRP171</taxon>
    </lineage>
</organism>
<gene>
    <name evidence="1" type="ORF">CRP171_gp4</name>
</gene>
<protein>
    <submittedName>
        <fullName evidence="1">Uncharacterized protein</fullName>
    </submittedName>
</protein>
<accession>A0AAX3ZW01</accession>
<reference evidence="1 2" key="1">
    <citation type="submission" date="2023-08" db="EMBL/GenBank/DDBJ databases">
        <authorList>
            <person name="Du S."/>
            <person name="Wu Z."/>
            <person name="Wu Y."/>
            <person name="Yang M."/>
            <person name="Shao J."/>
            <person name="Liu H."/>
            <person name="Zhao Y."/>
            <person name="Zhang Z."/>
        </authorList>
    </citation>
    <scope>NUCLEOTIDE SEQUENCE [LARGE SCALE GENOMIC DNA]</scope>
</reference>
<name>A0AAX3ZW01_9CAUD</name>
<proteinExistence type="predicted"/>
<evidence type="ECO:0000313" key="2">
    <source>
        <dbReference type="Proteomes" id="UP001304187"/>
    </source>
</evidence>
<dbReference type="EMBL" id="OR420737">
    <property type="protein sequence ID" value="WMM95043.1"/>
    <property type="molecule type" value="Genomic_DNA"/>
</dbReference>